<dbReference type="PROSITE" id="PS01124">
    <property type="entry name" value="HTH_ARAC_FAMILY_2"/>
    <property type="match status" value="1"/>
</dbReference>
<dbReference type="Gene3D" id="2.60.120.10">
    <property type="entry name" value="Jelly Rolls"/>
    <property type="match status" value="1"/>
</dbReference>
<dbReference type="RefSeq" id="WP_253242900.1">
    <property type="nucleotide sequence ID" value="NZ_JAMYJR010000051.1"/>
</dbReference>
<evidence type="ECO:0000313" key="5">
    <source>
        <dbReference type="Proteomes" id="UP001523369"/>
    </source>
</evidence>
<evidence type="ECO:0000313" key="4">
    <source>
        <dbReference type="EMBL" id="MCO8276878.1"/>
    </source>
</evidence>
<dbReference type="SMART" id="SM00342">
    <property type="entry name" value="HTH_ARAC"/>
    <property type="match status" value="1"/>
</dbReference>
<comment type="caution">
    <text evidence="4">The sequence shown here is derived from an EMBL/GenBank/DDBJ whole genome shotgun (WGS) entry which is preliminary data.</text>
</comment>
<gene>
    <name evidence="4" type="ORF">M1L60_40490</name>
</gene>
<dbReference type="InterPro" id="IPR018060">
    <property type="entry name" value="HTH_AraC"/>
</dbReference>
<proteinExistence type="predicted"/>
<dbReference type="InterPro" id="IPR009057">
    <property type="entry name" value="Homeodomain-like_sf"/>
</dbReference>
<evidence type="ECO:0000256" key="1">
    <source>
        <dbReference type="ARBA" id="ARBA00023015"/>
    </source>
</evidence>
<evidence type="ECO:0000259" key="3">
    <source>
        <dbReference type="PROSITE" id="PS01124"/>
    </source>
</evidence>
<keyword evidence="5" id="KW-1185">Reference proteome</keyword>
<name>A0ABT1E1B3_9ACTN</name>
<keyword evidence="2" id="KW-0804">Transcription</keyword>
<dbReference type="SUPFAM" id="SSF51182">
    <property type="entry name" value="RmlC-like cupins"/>
    <property type="match status" value="1"/>
</dbReference>
<dbReference type="PANTHER" id="PTHR11019">
    <property type="entry name" value="HTH-TYPE TRANSCRIPTIONAL REGULATOR NIMR"/>
    <property type="match status" value="1"/>
</dbReference>
<protein>
    <submittedName>
        <fullName evidence="4">Helix-turn-helix transcriptional regulator</fullName>
    </submittedName>
</protein>
<dbReference type="InterPro" id="IPR014710">
    <property type="entry name" value="RmlC-like_jellyroll"/>
</dbReference>
<reference evidence="4 5" key="1">
    <citation type="submission" date="2022-06" db="EMBL/GenBank/DDBJ databases">
        <title>New Species of the Genus Actinoplanes, ActinopZanes ferrugineus.</title>
        <authorList>
            <person name="Ding P."/>
        </authorList>
    </citation>
    <scope>NUCLEOTIDE SEQUENCE [LARGE SCALE GENOMIC DNA]</scope>
    <source>
        <strain evidence="4 5">TRM88003</strain>
    </source>
</reference>
<dbReference type="SUPFAM" id="SSF46689">
    <property type="entry name" value="Homeodomain-like"/>
    <property type="match status" value="1"/>
</dbReference>
<dbReference type="Pfam" id="PF12833">
    <property type="entry name" value="HTH_18"/>
    <property type="match status" value="1"/>
</dbReference>
<sequence>MTESSHRWDTATLVLRLAPGAVVHHHAHDEHQLVYASTGVISVSTTAGSWIAAANRAIWVPADAPHQHRVHGPTTLHGVGLPRSSNPLGIDVPAVVEVSPLLRELIIHYTEQTAGAGQSRRRRLLSVLIDQLSVSDQRPVRLPAPRDPRLAEACRVVEENLSATLDLEDLAKACRSSKRTLARLFRDDTHMSYVQWRTQLRLYHALLMLAEGVPVGTVARRCGWSTASAFVEVFRRVYGHTPRQRRSADPGQRPES</sequence>
<accession>A0ABT1E1B3</accession>
<dbReference type="EMBL" id="JAMYJR010000051">
    <property type="protein sequence ID" value="MCO8276878.1"/>
    <property type="molecule type" value="Genomic_DNA"/>
</dbReference>
<dbReference type="Proteomes" id="UP001523369">
    <property type="component" value="Unassembled WGS sequence"/>
</dbReference>
<dbReference type="PANTHER" id="PTHR11019:SF199">
    <property type="entry name" value="HTH-TYPE TRANSCRIPTIONAL REGULATOR NIMR"/>
    <property type="match status" value="1"/>
</dbReference>
<dbReference type="InterPro" id="IPR011051">
    <property type="entry name" value="RmlC_Cupin_sf"/>
</dbReference>
<feature type="domain" description="HTH araC/xylS-type" evidence="3">
    <location>
        <begin position="151"/>
        <end position="248"/>
    </location>
</feature>
<keyword evidence="1" id="KW-0805">Transcription regulation</keyword>
<dbReference type="CDD" id="cd06124">
    <property type="entry name" value="cupin_NimR-like_N"/>
    <property type="match status" value="1"/>
</dbReference>
<dbReference type="Gene3D" id="1.10.10.60">
    <property type="entry name" value="Homeodomain-like"/>
    <property type="match status" value="1"/>
</dbReference>
<organism evidence="4 5">
    <name type="scientific">Paractinoplanes aksuensis</name>
    <dbReference type="NCBI Taxonomy" id="2939490"/>
    <lineage>
        <taxon>Bacteria</taxon>
        <taxon>Bacillati</taxon>
        <taxon>Actinomycetota</taxon>
        <taxon>Actinomycetes</taxon>
        <taxon>Micromonosporales</taxon>
        <taxon>Micromonosporaceae</taxon>
        <taxon>Paractinoplanes</taxon>
    </lineage>
</organism>
<evidence type="ECO:0000256" key="2">
    <source>
        <dbReference type="ARBA" id="ARBA00023163"/>
    </source>
</evidence>